<dbReference type="Gene3D" id="3.40.50.300">
    <property type="entry name" value="P-loop containing nucleotide triphosphate hydrolases"/>
    <property type="match status" value="1"/>
</dbReference>
<dbReference type="PANTHER" id="PTHR22683">
    <property type="entry name" value="SPORULATION PROTEIN RELATED"/>
    <property type="match status" value="1"/>
</dbReference>
<dbReference type="GO" id="GO:0005524">
    <property type="term" value="F:ATP binding"/>
    <property type="evidence" value="ECO:0007669"/>
    <property type="project" value="UniProtKB-UniRule"/>
</dbReference>
<dbReference type="PROSITE" id="PS50901">
    <property type="entry name" value="FTSK"/>
    <property type="match status" value="1"/>
</dbReference>
<sequence>MSAENSEEDFGQIDPKLDLTDYKYPPTALLSSPPSNLSITAQKLDAEKNSIIKTLAFSGVEIDRIKATIGPTIILYEVIPAPGVRIAKIKSLEPDLALALAAKVEVIGQLSGKGTVGIKVFHAMPDRVTIRSVINTEPFEKTKMELPIALGKTIDNSVFTIDLAELPHILIGGATGQGKSVCLNVILASLLYKKHPSELKLILIDVRQLELALYTRIERQFLAKLPHSRKSIVGDLDNAIHTLAGVGLELDQRYGLLKKAGARNIKEYNKRFVTRLLETDSGHRYLPYLVIVIDEFAELLNPNHDVETVINRLAQLGRPVGIHLVIATQRPSVKVITGNIKANFSCRLAFRVASTTDSKTILDIQGAESLHHPGDILFRHGADVFHLQGAIIDTHEIESLTNFVGLQPGYPTAMLLPESKSEDASTPYTDPGDRDPYFEEAARLIVMYQQGSPSLIQRKLKLGYNRAGRIMNQLESAGIVGAFDGSKAREVLFADETSLMRFLNGEPPYPEPTQPAPAPKPVNTVKAPEEIPVYINLNQPEPKVIQKSKSFWQRLFNS</sequence>
<dbReference type="SMART" id="SM00382">
    <property type="entry name" value="AAA"/>
    <property type="match status" value="1"/>
</dbReference>
<organism evidence="7 8">
    <name type="scientific">Mucilaginibacter corticis</name>
    <dbReference type="NCBI Taxonomy" id="2597670"/>
    <lineage>
        <taxon>Bacteria</taxon>
        <taxon>Pseudomonadati</taxon>
        <taxon>Bacteroidota</taxon>
        <taxon>Sphingobacteriia</taxon>
        <taxon>Sphingobacteriales</taxon>
        <taxon>Sphingobacteriaceae</taxon>
        <taxon>Mucilaginibacter</taxon>
    </lineage>
</organism>
<dbReference type="InterPro" id="IPR036388">
    <property type="entry name" value="WH-like_DNA-bd_sf"/>
</dbReference>
<dbReference type="InterPro" id="IPR041027">
    <property type="entry name" value="FtsK_alpha"/>
</dbReference>
<gene>
    <name evidence="7" type="ORF">FO440_24095</name>
</gene>
<dbReference type="SUPFAM" id="SSF46785">
    <property type="entry name" value="Winged helix' DNA-binding domain"/>
    <property type="match status" value="1"/>
</dbReference>
<dbReference type="RefSeq" id="WP_144250885.1">
    <property type="nucleotide sequence ID" value="NZ_VLPK01000009.1"/>
</dbReference>
<proteinExistence type="inferred from homology"/>
<protein>
    <submittedName>
        <fullName evidence="7">DNA translocase FtsK</fullName>
    </submittedName>
</protein>
<keyword evidence="8" id="KW-1185">Reference proteome</keyword>
<evidence type="ECO:0000256" key="5">
    <source>
        <dbReference type="PROSITE-ProRule" id="PRU00289"/>
    </source>
</evidence>
<dbReference type="GO" id="GO:0003677">
    <property type="term" value="F:DNA binding"/>
    <property type="evidence" value="ECO:0007669"/>
    <property type="project" value="UniProtKB-KW"/>
</dbReference>
<accession>A0A556M4U9</accession>
<evidence type="ECO:0000256" key="2">
    <source>
        <dbReference type="ARBA" id="ARBA00022741"/>
    </source>
</evidence>
<dbReference type="SUPFAM" id="SSF52540">
    <property type="entry name" value="P-loop containing nucleoside triphosphate hydrolases"/>
    <property type="match status" value="1"/>
</dbReference>
<dbReference type="EMBL" id="VLPK01000009">
    <property type="protein sequence ID" value="TSJ34922.1"/>
    <property type="molecule type" value="Genomic_DNA"/>
</dbReference>
<dbReference type="Pfam" id="PF17854">
    <property type="entry name" value="FtsK_alpha"/>
    <property type="match status" value="1"/>
</dbReference>
<dbReference type="OrthoDB" id="9807790at2"/>
<dbReference type="AlphaFoldDB" id="A0A556M4U9"/>
<dbReference type="InterPro" id="IPR036390">
    <property type="entry name" value="WH_DNA-bd_sf"/>
</dbReference>
<reference evidence="7 8" key="1">
    <citation type="submission" date="2019-07" db="EMBL/GenBank/DDBJ databases">
        <authorList>
            <person name="Huq M.A."/>
        </authorList>
    </citation>
    <scope>NUCLEOTIDE SEQUENCE [LARGE SCALE GENOMIC DNA]</scope>
    <source>
        <strain evidence="7 8">MAH-19</strain>
    </source>
</reference>
<evidence type="ECO:0000256" key="3">
    <source>
        <dbReference type="ARBA" id="ARBA00022840"/>
    </source>
</evidence>
<feature type="domain" description="FtsK" evidence="6">
    <location>
        <begin position="155"/>
        <end position="359"/>
    </location>
</feature>
<comment type="similarity">
    <text evidence="1">Belongs to the FtsK/SpoIIIE/SftA family.</text>
</comment>
<dbReference type="InterPro" id="IPR050206">
    <property type="entry name" value="FtsK/SpoIIIE/SftA"/>
</dbReference>
<evidence type="ECO:0000259" key="6">
    <source>
        <dbReference type="PROSITE" id="PS50901"/>
    </source>
</evidence>
<dbReference type="InterPro" id="IPR003593">
    <property type="entry name" value="AAA+_ATPase"/>
</dbReference>
<keyword evidence="3 5" id="KW-0067">ATP-binding</keyword>
<evidence type="ECO:0000256" key="4">
    <source>
        <dbReference type="ARBA" id="ARBA00023125"/>
    </source>
</evidence>
<keyword evidence="4" id="KW-0238">DNA-binding</keyword>
<keyword evidence="2 5" id="KW-0547">Nucleotide-binding</keyword>
<evidence type="ECO:0000313" key="7">
    <source>
        <dbReference type="EMBL" id="TSJ34922.1"/>
    </source>
</evidence>
<evidence type="ECO:0000313" key="8">
    <source>
        <dbReference type="Proteomes" id="UP000318733"/>
    </source>
</evidence>
<dbReference type="PANTHER" id="PTHR22683:SF41">
    <property type="entry name" value="DNA TRANSLOCASE FTSK"/>
    <property type="match status" value="1"/>
</dbReference>
<dbReference type="Proteomes" id="UP000318733">
    <property type="component" value="Unassembled WGS sequence"/>
</dbReference>
<dbReference type="InterPro" id="IPR002543">
    <property type="entry name" value="FtsK_dom"/>
</dbReference>
<feature type="binding site" evidence="5">
    <location>
        <begin position="173"/>
        <end position="180"/>
    </location>
    <ligand>
        <name>ATP</name>
        <dbReference type="ChEBI" id="CHEBI:30616"/>
    </ligand>
</feature>
<dbReference type="SMART" id="SM00843">
    <property type="entry name" value="Ftsk_gamma"/>
    <property type="match status" value="1"/>
</dbReference>
<dbReference type="InterPro" id="IPR027417">
    <property type="entry name" value="P-loop_NTPase"/>
</dbReference>
<dbReference type="Pfam" id="PF09397">
    <property type="entry name" value="FtsK_gamma"/>
    <property type="match status" value="1"/>
</dbReference>
<comment type="caution">
    <text evidence="7">The sequence shown here is derived from an EMBL/GenBank/DDBJ whole genome shotgun (WGS) entry which is preliminary data.</text>
</comment>
<dbReference type="Pfam" id="PF01580">
    <property type="entry name" value="FtsK_SpoIIIE"/>
    <property type="match status" value="1"/>
</dbReference>
<evidence type="ECO:0000256" key="1">
    <source>
        <dbReference type="ARBA" id="ARBA00006474"/>
    </source>
</evidence>
<dbReference type="Gene3D" id="3.30.980.40">
    <property type="match status" value="1"/>
</dbReference>
<dbReference type="InterPro" id="IPR018541">
    <property type="entry name" value="Ftsk_gamma"/>
</dbReference>
<name>A0A556M4U9_9SPHI</name>
<dbReference type="Gene3D" id="1.10.10.10">
    <property type="entry name" value="Winged helix-like DNA-binding domain superfamily/Winged helix DNA-binding domain"/>
    <property type="match status" value="1"/>
</dbReference>